<protein>
    <submittedName>
        <fullName evidence="4">ABC transporter substrate-binding protein</fullName>
    </submittedName>
</protein>
<dbReference type="InterPro" id="IPR002491">
    <property type="entry name" value="ABC_transptr_periplasmic_BD"/>
</dbReference>
<proteinExistence type="inferred from homology"/>
<sequence>MKKEGKILARNVLAGVLLCFCLLLAACGSSEAPGHGTAASYEVTDIQGTVVSLPEKPHRILTLSMSTDEVMLGLVPPEDMAAVDALLDDPVSSNVVGLAEKVPNRIGRPTVEGIMALSPDLVIVPDWGDLSLVPSLREAGLKVVVCKGARNLEEIRETVVLLAQAAGVPERGERLLAMMDARLKDIKQKVDAIPEKERKTVVLISLMQGYGGIGSTFDEACRYAGVKNGRAVLGIRDGQVMTKEQLVQIDPDILFLPTYNNHGNFDVEKFRREYLDDPALQTLKAIRGGNLLEPTEAYIYNSSQDFVLGVQEIAYRAYGDAFRQGRDEHLSAVD</sequence>
<dbReference type="PANTHER" id="PTHR30535:SF34">
    <property type="entry name" value="MOLYBDATE-BINDING PROTEIN MOLA"/>
    <property type="match status" value="1"/>
</dbReference>
<dbReference type="InterPro" id="IPR050902">
    <property type="entry name" value="ABC_Transporter_SBP"/>
</dbReference>
<dbReference type="Pfam" id="PF01497">
    <property type="entry name" value="Peripla_BP_2"/>
    <property type="match status" value="1"/>
</dbReference>
<dbReference type="PANTHER" id="PTHR30535">
    <property type="entry name" value="VITAMIN B12-BINDING PROTEIN"/>
    <property type="match status" value="1"/>
</dbReference>
<dbReference type="RefSeq" id="WP_368845819.1">
    <property type="nucleotide sequence ID" value="NZ_CP194411.1"/>
</dbReference>
<keyword evidence="2" id="KW-0732">Signal</keyword>
<feature type="domain" description="Fe/B12 periplasmic-binding" evidence="3">
    <location>
        <begin position="59"/>
        <end position="326"/>
    </location>
</feature>
<feature type="chain" id="PRO_5045847369" evidence="2">
    <location>
        <begin position="26"/>
        <end position="334"/>
    </location>
</feature>
<dbReference type="Gene3D" id="3.40.50.1980">
    <property type="entry name" value="Nitrogenase molybdenum iron protein domain"/>
    <property type="match status" value="2"/>
</dbReference>
<evidence type="ECO:0000256" key="1">
    <source>
        <dbReference type="ARBA" id="ARBA00008814"/>
    </source>
</evidence>
<reference evidence="4 5" key="1">
    <citation type="submission" date="2023-04" db="EMBL/GenBank/DDBJ databases">
        <title>Genome Sequence of Selenomonas sputigena ATCC 33150.</title>
        <authorList>
            <person name="Miller D.P."/>
            <person name="Anvari S."/>
            <person name="Polson S.W."/>
            <person name="Macdonald M."/>
            <person name="Mcdowell J.V."/>
        </authorList>
    </citation>
    <scope>NUCLEOTIDE SEQUENCE [LARGE SCALE GENOMIC DNA]</scope>
    <source>
        <strain evidence="4 5">ATCC 33150</strain>
    </source>
</reference>
<dbReference type="EMBL" id="JARVLH010000001">
    <property type="protein sequence ID" value="MEX5284082.1"/>
    <property type="molecule type" value="Genomic_DNA"/>
</dbReference>
<organism evidence="4 5">
    <name type="scientific">Selenomonas sputigena</name>
    <dbReference type="NCBI Taxonomy" id="69823"/>
    <lineage>
        <taxon>Bacteria</taxon>
        <taxon>Bacillati</taxon>
        <taxon>Bacillota</taxon>
        <taxon>Negativicutes</taxon>
        <taxon>Selenomonadales</taxon>
        <taxon>Selenomonadaceae</taxon>
        <taxon>Selenomonas</taxon>
    </lineage>
</organism>
<dbReference type="PROSITE" id="PS50983">
    <property type="entry name" value="FE_B12_PBP"/>
    <property type="match status" value="1"/>
</dbReference>
<dbReference type="SUPFAM" id="SSF53807">
    <property type="entry name" value="Helical backbone' metal receptor"/>
    <property type="match status" value="1"/>
</dbReference>
<evidence type="ECO:0000313" key="4">
    <source>
        <dbReference type="EMBL" id="MEX5284082.1"/>
    </source>
</evidence>
<dbReference type="Proteomes" id="UP001559623">
    <property type="component" value="Unassembled WGS sequence"/>
</dbReference>
<comment type="caution">
    <text evidence="4">The sequence shown here is derived from an EMBL/GenBank/DDBJ whole genome shotgun (WGS) entry which is preliminary data.</text>
</comment>
<evidence type="ECO:0000256" key="2">
    <source>
        <dbReference type="SAM" id="SignalP"/>
    </source>
</evidence>
<keyword evidence="5" id="KW-1185">Reference proteome</keyword>
<gene>
    <name evidence="4" type="ORF">QCO44_00265</name>
</gene>
<accession>A0ABV3X369</accession>
<feature type="signal peptide" evidence="2">
    <location>
        <begin position="1"/>
        <end position="25"/>
    </location>
</feature>
<name>A0ABV3X369_9FIRM</name>
<dbReference type="PROSITE" id="PS51257">
    <property type="entry name" value="PROKAR_LIPOPROTEIN"/>
    <property type="match status" value="1"/>
</dbReference>
<evidence type="ECO:0000259" key="3">
    <source>
        <dbReference type="PROSITE" id="PS50983"/>
    </source>
</evidence>
<evidence type="ECO:0000313" key="5">
    <source>
        <dbReference type="Proteomes" id="UP001559623"/>
    </source>
</evidence>
<comment type="similarity">
    <text evidence="1">Belongs to the bacterial solute-binding protein 8 family.</text>
</comment>